<dbReference type="SUPFAM" id="SSF88713">
    <property type="entry name" value="Glycoside hydrolase/deacetylase"/>
    <property type="match status" value="1"/>
</dbReference>
<evidence type="ECO:0000259" key="2">
    <source>
        <dbReference type="Pfam" id="PF01522"/>
    </source>
</evidence>
<dbReference type="Proteomes" id="UP000194236">
    <property type="component" value="Unassembled WGS sequence"/>
</dbReference>
<dbReference type="InterPro" id="IPR002509">
    <property type="entry name" value="NODB_dom"/>
</dbReference>
<sequence>MQASQINEKRIKPMTTTVSPKLDNNQYESFTNRYDHGRSVRKMPVFHMNSFTIENLNKSIPITTSDALLTSSSNSLSSSLMTERNYSVIKESINHVLSPSNDNNKQCDPKLNCRLPKCFCPDVKPPCKFYILCEFNELMNGICFVISVGLKRKEIPQMILLTFDDAVNDVNFPLYQEIFDRQTKRTNPNGCPIKGTFFVSHEWTDYGKVQTLYARGHEIASHSITHGYGEKFSTKQWYREIAGQREILHRFAGIPRHEIRGMRAPFLQIGGDEQFQMLMDANMTYDSSISIFDNAPPYWPYTLDFGIQHDCMITPCPTRSYPGLWEIGLIMWHDLMGGGRCTMVNSCTSPTDEKSVFDLIMTNFKRHYDTNRAPFGLFYQSNWFTTAHHKAGFLRFIDEVLKLGDVYFVTNWQLLRWIQSPINLDRIDQFEPWQCQMNIKKQSECLVPNICHVRFQKGEKIGSRFFKTCQKCPNDYPWIDNVDQLMTVS</sequence>
<organism evidence="3 4">
    <name type="scientific">Euroglyphus maynei</name>
    <name type="common">Mayne's house dust mite</name>
    <dbReference type="NCBI Taxonomy" id="6958"/>
    <lineage>
        <taxon>Eukaryota</taxon>
        <taxon>Metazoa</taxon>
        <taxon>Ecdysozoa</taxon>
        <taxon>Arthropoda</taxon>
        <taxon>Chelicerata</taxon>
        <taxon>Arachnida</taxon>
        <taxon>Acari</taxon>
        <taxon>Acariformes</taxon>
        <taxon>Sarcoptiformes</taxon>
        <taxon>Astigmata</taxon>
        <taxon>Psoroptidia</taxon>
        <taxon>Analgoidea</taxon>
        <taxon>Pyroglyphidae</taxon>
        <taxon>Pyroglyphinae</taxon>
        <taxon>Euroglyphus</taxon>
    </lineage>
</organism>
<dbReference type="PANTHER" id="PTHR45985">
    <property type="match status" value="1"/>
</dbReference>
<dbReference type="GO" id="GO:0005975">
    <property type="term" value="P:carbohydrate metabolic process"/>
    <property type="evidence" value="ECO:0007669"/>
    <property type="project" value="InterPro"/>
</dbReference>
<dbReference type="PANTHER" id="PTHR45985:SF12">
    <property type="entry name" value="CHITIN DEACETYLASE-LIKE 5, ISOFORM B"/>
    <property type="match status" value="1"/>
</dbReference>
<feature type="domain" description="NodB homology" evidence="2">
    <location>
        <begin position="154"/>
        <end position="268"/>
    </location>
</feature>
<dbReference type="GO" id="GO:0016810">
    <property type="term" value="F:hydrolase activity, acting on carbon-nitrogen (but not peptide) bonds"/>
    <property type="evidence" value="ECO:0007669"/>
    <property type="project" value="InterPro"/>
</dbReference>
<dbReference type="AlphaFoldDB" id="A0A1Y3BRM4"/>
<evidence type="ECO:0000313" key="4">
    <source>
        <dbReference type="Proteomes" id="UP000194236"/>
    </source>
</evidence>
<dbReference type="Gene3D" id="3.20.20.370">
    <property type="entry name" value="Glycoside hydrolase/deacetylase"/>
    <property type="match status" value="1"/>
</dbReference>
<gene>
    <name evidence="3" type="ORF">BLA29_003277</name>
</gene>
<dbReference type="OrthoDB" id="504708at2759"/>
<proteinExistence type="predicted"/>
<protein>
    <recommendedName>
        <fullName evidence="2">NodB homology domain-containing protein</fullName>
    </recommendedName>
</protein>
<feature type="region of interest" description="Disordered" evidence="1">
    <location>
        <begin position="1"/>
        <end position="24"/>
    </location>
</feature>
<evidence type="ECO:0000256" key="1">
    <source>
        <dbReference type="SAM" id="MobiDB-lite"/>
    </source>
</evidence>
<dbReference type="InterPro" id="IPR052740">
    <property type="entry name" value="CE4"/>
</dbReference>
<dbReference type="CDD" id="cd10975">
    <property type="entry name" value="CE4_CDA_like_2"/>
    <property type="match status" value="1"/>
</dbReference>
<keyword evidence="4" id="KW-1185">Reference proteome</keyword>
<feature type="compositionally biased region" description="Polar residues" evidence="1">
    <location>
        <begin position="14"/>
        <end position="24"/>
    </location>
</feature>
<evidence type="ECO:0000313" key="3">
    <source>
        <dbReference type="EMBL" id="OTF83651.1"/>
    </source>
</evidence>
<dbReference type="Pfam" id="PF01522">
    <property type="entry name" value="Polysacc_deac_1"/>
    <property type="match status" value="1"/>
</dbReference>
<comment type="caution">
    <text evidence="3">The sequence shown here is derived from an EMBL/GenBank/DDBJ whole genome shotgun (WGS) entry which is preliminary data.</text>
</comment>
<name>A0A1Y3BRM4_EURMA</name>
<reference evidence="3 4" key="1">
    <citation type="submission" date="2017-03" db="EMBL/GenBank/DDBJ databases">
        <title>Genome Survey of Euroglyphus maynei.</title>
        <authorList>
            <person name="Arlian L.G."/>
            <person name="Morgan M.S."/>
            <person name="Rider S.D."/>
        </authorList>
    </citation>
    <scope>NUCLEOTIDE SEQUENCE [LARGE SCALE GENOMIC DNA]</scope>
    <source>
        <strain evidence="3">Arlian Lab</strain>
        <tissue evidence="3">Whole body</tissue>
    </source>
</reference>
<dbReference type="InterPro" id="IPR011330">
    <property type="entry name" value="Glyco_hydro/deAcase_b/a-brl"/>
</dbReference>
<dbReference type="EMBL" id="MUJZ01002703">
    <property type="protein sequence ID" value="OTF83651.1"/>
    <property type="molecule type" value="Genomic_DNA"/>
</dbReference>
<accession>A0A1Y3BRM4</accession>